<dbReference type="AlphaFoldDB" id="A0A368VN28"/>
<accession>A0A368VN28</accession>
<dbReference type="EMBL" id="QPJC01000007">
    <property type="protein sequence ID" value="RCW43121.1"/>
    <property type="molecule type" value="Genomic_DNA"/>
</dbReference>
<reference evidence="1 2" key="1">
    <citation type="submission" date="2018-07" db="EMBL/GenBank/DDBJ databases">
        <title>Genomic Encyclopedia of Type Strains, Phase III (KMG-III): the genomes of soil and plant-associated and newly described type strains.</title>
        <authorList>
            <person name="Whitman W."/>
        </authorList>
    </citation>
    <scope>NUCLEOTIDE SEQUENCE [LARGE SCALE GENOMIC DNA]</scope>
    <source>
        <strain evidence="1 2">CECT 8575</strain>
    </source>
</reference>
<evidence type="ECO:0000313" key="2">
    <source>
        <dbReference type="Proteomes" id="UP000253495"/>
    </source>
</evidence>
<dbReference type="RefSeq" id="WP_114453352.1">
    <property type="nucleotide sequence ID" value="NZ_QPJC01000007.1"/>
</dbReference>
<evidence type="ECO:0000313" key="1">
    <source>
        <dbReference type="EMBL" id="RCW43121.1"/>
    </source>
</evidence>
<keyword evidence="2" id="KW-1185">Reference proteome</keyword>
<dbReference type="Proteomes" id="UP000253495">
    <property type="component" value="Unassembled WGS sequence"/>
</dbReference>
<gene>
    <name evidence="1" type="ORF">DFQ14_1078</name>
</gene>
<organism evidence="1 2">
    <name type="scientific">Halopolyspora algeriensis</name>
    <dbReference type="NCBI Taxonomy" id="1500506"/>
    <lineage>
        <taxon>Bacteria</taxon>
        <taxon>Bacillati</taxon>
        <taxon>Actinomycetota</taxon>
        <taxon>Actinomycetes</taxon>
        <taxon>Actinomycetes incertae sedis</taxon>
        <taxon>Halopolyspora</taxon>
    </lineage>
</organism>
<name>A0A368VN28_9ACTN</name>
<comment type="caution">
    <text evidence="1">The sequence shown here is derived from an EMBL/GenBank/DDBJ whole genome shotgun (WGS) entry which is preliminary data.</text>
</comment>
<sequence>MGTIIGSSLFALVMLWVAMDRIIPLFQSVGKAAARVRGDLYGSRNSDGYAEVARWKIHPLSDHMVKEIASAEGLRYVRDSTRYGSRYMQFFDHPQSRKKASGRA</sequence>
<protein>
    <submittedName>
        <fullName evidence="1">Uncharacterized protein</fullName>
    </submittedName>
</protein>
<dbReference type="OrthoDB" id="3556670at2"/>
<proteinExistence type="predicted"/>